<keyword evidence="1" id="KW-0472">Membrane</keyword>
<evidence type="ECO:0000313" key="2">
    <source>
        <dbReference type="EMBL" id="REG94211.1"/>
    </source>
</evidence>
<accession>A0A3E0E7K3</accession>
<gene>
    <name evidence="2" type="ORF">C8N25_10136</name>
</gene>
<comment type="caution">
    <text evidence="2">The sequence shown here is derived from an EMBL/GenBank/DDBJ whole genome shotgun (WGS) entry which is preliminary data.</text>
</comment>
<keyword evidence="3" id="KW-1185">Reference proteome</keyword>
<dbReference type="EMBL" id="QUNF01000001">
    <property type="protein sequence ID" value="REG94211.1"/>
    <property type="molecule type" value="Genomic_DNA"/>
</dbReference>
<dbReference type="Proteomes" id="UP000256405">
    <property type="component" value="Unassembled WGS sequence"/>
</dbReference>
<organism evidence="2 3">
    <name type="scientific">Algoriphagus antarcticus</name>
    <dbReference type="NCBI Taxonomy" id="238540"/>
    <lineage>
        <taxon>Bacteria</taxon>
        <taxon>Pseudomonadati</taxon>
        <taxon>Bacteroidota</taxon>
        <taxon>Cytophagia</taxon>
        <taxon>Cytophagales</taxon>
        <taxon>Cyclobacteriaceae</taxon>
        <taxon>Algoriphagus</taxon>
    </lineage>
</organism>
<protein>
    <submittedName>
        <fullName evidence="2">Uncharacterized protein</fullName>
    </submittedName>
</protein>
<reference evidence="2 3" key="1">
    <citation type="submission" date="2018-08" db="EMBL/GenBank/DDBJ databases">
        <title>Genomic Encyclopedia of Archaeal and Bacterial Type Strains, Phase II (KMG-II): from individual species to whole genera.</title>
        <authorList>
            <person name="Goeker M."/>
        </authorList>
    </citation>
    <scope>NUCLEOTIDE SEQUENCE [LARGE SCALE GENOMIC DNA]</scope>
    <source>
        <strain evidence="2 3">DSM 15986</strain>
    </source>
</reference>
<keyword evidence="1" id="KW-1133">Transmembrane helix</keyword>
<dbReference type="AlphaFoldDB" id="A0A3E0E7K3"/>
<name>A0A3E0E7K3_9BACT</name>
<feature type="transmembrane region" description="Helical" evidence="1">
    <location>
        <begin position="6"/>
        <end position="28"/>
    </location>
</feature>
<evidence type="ECO:0000256" key="1">
    <source>
        <dbReference type="SAM" id="Phobius"/>
    </source>
</evidence>
<keyword evidence="1" id="KW-0812">Transmembrane</keyword>
<evidence type="ECO:0000313" key="3">
    <source>
        <dbReference type="Proteomes" id="UP000256405"/>
    </source>
</evidence>
<proteinExistence type="predicted"/>
<sequence>MNTSALVLVIFTQLSILGITAYCFYLVLKKPKV</sequence>